<evidence type="ECO:0008006" key="3">
    <source>
        <dbReference type="Google" id="ProtNLM"/>
    </source>
</evidence>
<dbReference type="Proteomes" id="UP000282957">
    <property type="component" value="Unassembled WGS sequence"/>
</dbReference>
<keyword evidence="2" id="KW-1185">Reference proteome</keyword>
<dbReference type="Gene3D" id="3.60.60.10">
    <property type="entry name" value="Penicillin V Acylase, Chain A"/>
    <property type="match status" value="1"/>
</dbReference>
<name>A0A437LX53_9PROT</name>
<evidence type="ECO:0000313" key="1">
    <source>
        <dbReference type="EMBL" id="RVT89964.1"/>
    </source>
</evidence>
<dbReference type="AlphaFoldDB" id="A0A437LX53"/>
<accession>A0A437LX53</accession>
<dbReference type="PANTHER" id="PTHR17985">
    <property type="entry name" value="SER/THR-RICH PROTEIN T10 IN DGCR REGION"/>
    <property type="match status" value="1"/>
</dbReference>
<dbReference type="EMBL" id="SACL01000016">
    <property type="protein sequence ID" value="RVT89964.1"/>
    <property type="molecule type" value="Genomic_DNA"/>
</dbReference>
<proteinExistence type="predicted"/>
<organism evidence="1 2">
    <name type="scientific">Rhodovarius crocodyli</name>
    <dbReference type="NCBI Taxonomy" id="1979269"/>
    <lineage>
        <taxon>Bacteria</taxon>
        <taxon>Pseudomonadati</taxon>
        <taxon>Pseudomonadota</taxon>
        <taxon>Alphaproteobacteria</taxon>
        <taxon>Acetobacterales</taxon>
        <taxon>Roseomonadaceae</taxon>
        <taxon>Rhodovarius</taxon>
    </lineage>
</organism>
<gene>
    <name evidence="1" type="ORF">EOD42_24695</name>
</gene>
<protein>
    <recommendedName>
        <fullName evidence="3">NRDE family protein</fullName>
    </recommendedName>
</protein>
<dbReference type="InterPro" id="IPR008551">
    <property type="entry name" value="TANGO2"/>
</dbReference>
<dbReference type="PANTHER" id="PTHR17985:SF8">
    <property type="entry name" value="TRANSPORT AND GOLGI ORGANIZATION PROTEIN 2 HOMOLOG"/>
    <property type="match status" value="1"/>
</dbReference>
<sequence length="239" mass="25503">MCTVFLLHRPGHAWPVMLAANRDEMLERPWAPPAAHWPDHPDIIGGIDRMAGGTWMAINRYGVVSAVLNRVGSLGPAPGKRSRGELPLIALAGRTAAEAADIVRNLDAGQWRPFNMVVADARGGVFLAGLGSGRAEAQVLPAGLSMVTAHSPNDMNASRIARHLPVWRGARAPDSPADWGDWPALLADTGGNRAEQLCLPAEGGFGTVSSSILALSAWQEWHFRTVQPGQTPFRPVALP</sequence>
<comment type="caution">
    <text evidence="1">The sequence shown here is derived from an EMBL/GenBank/DDBJ whole genome shotgun (WGS) entry which is preliminary data.</text>
</comment>
<reference evidence="1 2" key="1">
    <citation type="submission" date="2019-01" db="EMBL/GenBank/DDBJ databases">
        <authorList>
            <person name="Chen W.-M."/>
        </authorList>
    </citation>
    <scope>NUCLEOTIDE SEQUENCE [LARGE SCALE GENOMIC DNA]</scope>
    <source>
        <strain evidence="1 2">CCP-6</strain>
    </source>
</reference>
<dbReference type="RefSeq" id="WP_127790278.1">
    <property type="nucleotide sequence ID" value="NZ_SACL01000016.1"/>
</dbReference>
<dbReference type="Pfam" id="PF05742">
    <property type="entry name" value="TANGO2"/>
    <property type="match status" value="1"/>
</dbReference>
<evidence type="ECO:0000313" key="2">
    <source>
        <dbReference type="Proteomes" id="UP000282957"/>
    </source>
</evidence>
<dbReference type="OrthoDB" id="4380123at2"/>